<feature type="transmembrane region" description="Helical" evidence="6">
    <location>
        <begin position="330"/>
        <end position="358"/>
    </location>
</feature>
<dbReference type="GO" id="GO:0004930">
    <property type="term" value="F:G protein-coupled receptor activity"/>
    <property type="evidence" value="ECO:0007669"/>
    <property type="project" value="InterPro"/>
</dbReference>
<evidence type="ECO:0000313" key="9">
    <source>
        <dbReference type="Proteomes" id="UP000235965"/>
    </source>
</evidence>
<comment type="caution">
    <text evidence="8">The sequence shown here is derived from an EMBL/GenBank/DDBJ whole genome shotgun (WGS) entry which is preliminary data.</text>
</comment>
<evidence type="ECO:0000259" key="7">
    <source>
        <dbReference type="PROSITE" id="PS50259"/>
    </source>
</evidence>
<name>A0A2J7PE57_9NEOP</name>
<dbReference type="PANTHER" id="PTHR24060">
    <property type="entry name" value="METABOTROPIC GLUTAMATE RECEPTOR"/>
    <property type="match status" value="1"/>
</dbReference>
<feature type="transmembrane region" description="Helical" evidence="6">
    <location>
        <begin position="402"/>
        <end position="420"/>
    </location>
</feature>
<dbReference type="PROSITE" id="PS50259">
    <property type="entry name" value="G_PROTEIN_RECEP_F3_4"/>
    <property type="match status" value="1"/>
</dbReference>
<reference evidence="8 9" key="1">
    <citation type="submission" date="2017-12" db="EMBL/GenBank/DDBJ databases">
        <title>Hemimetabolous genomes reveal molecular basis of termite eusociality.</title>
        <authorList>
            <person name="Harrison M.C."/>
            <person name="Jongepier E."/>
            <person name="Robertson H.M."/>
            <person name="Arning N."/>
            <person name="Bitard-Feildel T."/>
            <person name="Chao H."/>
            <person name="Childers C.P."/>
            <person name="Dinh H."/>
            <person name="Doddapaneni H."/>
            <person name="Dugan S."/>
            <person name="Gowin J."/>
            <person name="Greiner C."/>
            <person name="Han Y."/>
            <person name="Hu H."/>
            <person name="Hughes D.S.T."/>
            <person name="Huylmans A.-K."/>
            <person name="Kemena C."/>
            <person name="Kremer L.P.M."/>
            <person name="Lee S.L."/>
            <person name="Lopez-Ezquerra A."/>
            <person name="Mallet L."/>
            <person name="Monroy-Kuhn J.M."/>
            <person name="Moser A."/>
            <person name="Murali S.C."/>
            <person name="Muzny D.M."/>
            <person name="Otani S."/>
            <person name="Piulachs M.-D."/>
            <person name="Poelchau M."/>
            <person name="Qu J."/>
            <person name="Schaub F."/>
            <person name="Wada-Katsumata A."/>
            <person name="Worley K.C."/>
            <person name="Xie Q."/>
            <person name="Ylla G."/>
            <person name="Poulsen M."/>
            <person name="Gibbs R.A."/>
            <person name="Schal C."/>
            <person name="Richards S."/>
            <person name="Belles X."/>
            <person name="Korb J."/>
            <person name="Bornberg-Bauer E."/>
        </authorList>
    </citation>
    <scope>NUCLEOTIDE SEQUENCE [LARGE SCALE GENOMIC DNA]</scope>
    <source>
        <tissue evidence="8">Whole body</tissue>
    </source>
</reference>
<evidence type="ECO:0000256" key="2">
    <source>
        <dbReference type="ARBA" id="ARBA00022692"/>
    </source>
</evidence>
<dbReference type="OrthoDB" id="425344at2759"/>
<keyword evidence="4 6" id="KW-0472">Membrane</keyword>
<feature type="transmembrane region" description="Helical" evidence="6">
    <location>
        <begin position="532"/>
        <end position="556"/>
    </location>
</feature>
<keyword evidence="2 6" id="KW-0812">Transmembrane</keyword>
<evidence type="ECO:0000256" key="1">
    <source>
        <dbReference type="ARBA" id="ARBA00004141"/>
    </source>
</evidence>
<dbReference type="EMBL" id="NEVH01026109">
    <property type="protein sequence ID" value="PNF14617.1"/>
    <property type="molecule type" value="Genomic_DNA"/>
</dbReference>
<evidence type="ECO:0000256" key="5">
    <source>
        <dbReference type="ARBA" id="ARBA00023180"/>
    </source>
</evidence>
<dbReference type="GO" id="GO:0016020">
    <property type="term" value="C:membrane"/>
    <property type="evidence" value="ECO:0007669"/>
    <property type="project" value="UniProtKB-SubCell"/>
</dbReference>
<evidence type="ECO:0000256" key="4">
    <source>
        <dbReference type="ARBA" id="ARBA00023136"/>
    </source>
</evidence>
<dbReference type="InterPro" id="IPR017978">
    <property type="entry name" value="GPCR_3_C"/>
</dbReference>
<keyword evidence="9" id="KW-1185">Reference proteome</keyword>
<protein>
    <recommendedName>
        <fullName evidence="7">G-protein coupled receptors family 3 profile domain-containing protein</fullName>
    </recommendedName>
</protein>
<dbReference type="InParanoid" id="A0A2J7PE57"/>
<accession>A0A2J7PE57</accession>
<keyword evidence="3 6" id="KW-1133">Transmembrane helix</keyword>
<sequence length="723" mass="80741">MMSVVRATRSHSIVVIHGREAWAELLNQQLQNYSQQHTDSLCLAGIYALHSKNTEALIGAISSTKLMVTDDIIKTLRPGTMAVLLLEDPEEIRAFLEVCRYTSGLVFLTVLEHWNINPYAGHTIFTLHQVLEFEETIPGATTEFQEWLISNILSYKDTKSVPFPATWLREFQTLYRQDNISHRIQQLFSTIDFTSSIQETINSIWTTSSRLHQFFSHHCGCHFETNDFPECFALNRTNIILAIRDFVQAEVLRLPPAMKKHRSNMFSLWSGTQHIATWEQGIGLIISNTEYFQNYQSYCTGINCTVCDQNDGYFSRNHHSVLYETHHYPWAAALGGLSLFGAFLTILTALYFLAAAALPKNNMCGGTSVLGYLILLGLLLLFTANLSFVLTPTEATCGARRFLPGFAYTVIFAGMLLKVFTTWQLNNSAEPLINMLTVPTGLLTVALALMMIQVLLTGSWLILLPPQIYMLASKDTSLWRCYPSGHFESHLLLSMVYVILLVTATATVALLCCSGSKLDVADEDHLCYEARWILLASIVVAAVFTFWGIVTVTMISPSHSDLASAVAHLLAAKVLLLCLYVPKVCLYNRLSSGQSSPHATLQHFYEISHFRSQKLKTLPAFIPPPPIINMEPPPMEDDNGSLEDPTQIVPCSLYSLDMFSQSSSSQEDNVVEGDNEIGEHCEAGTNEFTAPQSSVILVDRKEIAKHERKYASGSISSTTMAVW</sequence>
<feature type="transmembrane region" description="Helical" evidence="6">
    <location>
        <begin position="492"/>
        <end position="512"/>
    </location>
</feature>
<feature type="transmembrane region" description="Helical" evidence="6">
    <location>
        <begin position="562"/>
        <end position="581"/>
    </location>
</feature>
<dbReference type="Proteomes" id="UP000235965">
    <property type="component" value="Unassembled WGS sequence"/>
</dbReference>
<dbReference type="InterPro" id="IPR050726">
    <property type="entry name" value="mGluR"/>
</dbReference>
<feature type="domain" description="G-protein coupled receptors family 3 profile" evidence="7">
    <location>
        <begin position="370"/>
        <end position="584"/>
    </location>
</feature>
<evidence type="ECO:0000256" key="3">
    <source>
        <dbReference type="ARBA" id="ARBA00022989"/>
    </source>
</evidence>
<feature type="transmembrane region" description="Helical" evidence="6">
    <location>
        <begin position="441"/>
        <end position="463"/>
    </location>
</feature>
<evidence type="ECO:0000313" key="8">
    <source>
        <dbReference type="EMBL" id="PNF14617.1"/>
    </source>
</evidence>
<keyword evidence="5" id="KW-0325">Glycoprotein</keyword>
<comment type="subcellular location">
    <subcellularLocation>
        <location evidence="1">Membrane</location>
        <topology evidence="1">Multi-pass membrane protein</topology>
    </subcellularLocation>
</comment>
<evidence type="ECO:0000256" key="6">
    <source>
        <dbReference type="SAM" id="Phobius"/>
    </source>
</evidence>
<proteinExistence type="predicted"/>
<dbReference type="STRING" id="105785.A0A2J7PE57"/>
<feature type="transmembrane region" description="Helical" evidence="6">
    <location>
        <begin position="370"/>
        <end position="390"/>
    </location>
</feature>
<gene>
    <name evidence="8" type="ORF">B7P43_G12116</name>
</gene>
<dbReference type="AlphaFoldDB" id="A0A2J7PE57"/>
<organism evidence="8 9">
    <name type="scientific">Cryptotermes secundus</name>
    <dbReference type="NCBI Taxonomy" id="105785"/>
    <lineage>
        <taxon>Eukaryota</taxon>
        <taxon>Metazoa</taxon>
        <taxon>Ecdysozoa</taxon>
        <taxon>Arthropoda</taxon>
        <taxon>Hexapoda</taxon>
        <taxon>Insecta</taxon>
        <taxon>Pterygota</taxon>
        <taxon>Neoptera</taxon>
        <taxon>Polyneoptera</taxon>
        <taxon>Dictyoptera</taxon>
        <taxon>Blattodea</taxon>
        <taxon>Blattoidea</taxon>
        <taxon>Termitoidae</taxon>
        <taxon>Kalotermitidae</taxon>
        <taxon>Cryptotermitinae</taxon>
        <taxon>Cryptotermes</taxon>
    </lineage>
</organism>
<dbReference type="Pfam" id="PF00003">
    <property type="entry name" value="7tm_3"/>
    <property type="match status" value="1"/>
</dbReference>